<keyword evidence="6 16" id="KW-0479">Metal-binding</keyword>
<reference evidence="19" key="1">
    <citation type="submission" date="2022-04" db="EMBL/GenBank/DDBJ databases">
        <title>Carnegiea gigantea Genome sequencing and assembly v2.</title>
        <authorList>
            <person name="Copetti D."/>
            <person name="Sanderson M.J."/>
            <person name="Burquez A."/>
            <person name="Wojciechowski M.F."/>
        </authorList>
    </citation>
    <scope>NUCLEOTIDE SEQUENCE</scope>
    <source>
        <strain evidence="19">SGP5-SGP5p</strain>
        <tissue evidence="19">Aerial part</tissue>
    </source>
</reference>
<dbReference type="GO" id="GO:0016135">
    <property type="term" value="P:saponin biosynthetic process"/>
    <property type="evidence" value="ECO:0007669"/>
    <property type="project" value="UniProtKB-ARBA"/>
</dbReference>
<evidence type="ECO:0000256" key="7">
    <source>
        <dbReference type="ARBA" id="ARBA00022968"/>
    </source>
</evidence>
<evidence type="ECO:0000256" key="13">
    <source>
        <dbReference type="ARBA" id="ARBA00023180"/>
    </source>
</evidence>
<dbReference type="GO" id="GO:0016020">
    <property type="term" value="C:membrane"/>
    <property type="evidence" value="ECO:0007669"/>
    <property type="project" value="UniProtKB-SubCell"/>
</dbReference>
<dbReference type="GO" id="GO:0016104">
    <property type="term" value="P:triterpenoid biosynthetic process"/>
    <property type="evidence" value="ECO:0007669"/>
    <property type="project" value="UniProtKB-ARBA"/>
</dbReference>
<evidence type="ECO:0000256" key="14">
    <source>
        <dbReference type="ARBA" id="ARBA00066327"/>
    </source>
</evidence>
<keyword evidence="10 16" id="KW-0408">Iron</keyword>
<dbReference type="PROSITE" id="PS00086">
    <property type="entry name" value="CYTOCHROME_P450"/>
    <property type="match status" value="1"/>
</dbReference>
<feature type="binding site" description="axial binding residue" evidence="16">
    <location>
        <position position="430"/>
    </location>
    <ligand>
        <name>heme</name>
        <dbReference type="ChEBI" id="CHEBI:30413"/>
    </ligand>
    <ligandPart>
        <name>Fe</name>
        <dbReference type="ChEBI" id="CHEBI:18248"/>
    </ligandPart>
</feature>
<keyword evidence="12 18" id="KW-0472">Membrane</keyword>
<accession>A0A9Q1GJA5</accession>
<dbReference type="FunFam" id="1.10.630.10:FF:000022">
    <property type="entry name" value="Taxadiene 5-alpha hydroxylase"/>
    <property type="match status" value="1"/>
</dbReference>
<sequence>MEPLFLYILVLAFPFFVFLSLQILFHEQKSSSILNLPPGRTGWPLLGETLDFLSARRRGHPEKFVLDRITKYSSECFKTSILGQPMAFLCGPSGNKFMFSNENQLIKPWFANSLKKIIPVMEESNTPKVTAVKIVRKLIPQILKPEALQRHVSVMDDITQRHFVSEWEGKDEIVVFPLVRKYTFLLACRVFLSVEDPEVVARLDLFYQVGSGMISIPINFPGTPFNKAIRAMKILRKEFTDIISQRKLDLSMQKATPTQDILSHLLTMFDGDQKHLTSDSDVVADFIIGLLIAGFDGVNSAITFTAKYLAEFPHIYDLVYREQMDIAKSKAPGEPLNWEDIQKMKYSWNVASEVMRLVPPSPGIFREVLHEFMYAGFTIPKGWKLQWSAYTTHLNPEYFPNPDRFDPTRFEGKGPDPYTYVAFGGGTRLCPGRDYARLTILVYMHNMVKRFRWEKLLPNEQVTVALSPHPAKGLPIRLIPHEKNNKQN</sequence>
<dbReference type="SUPFAM" id="SSF48264">
    <property type="entry name" value="Cytochrome P450"/>
    <property type="match status" value="1"/>
</dbReference>
<evidence type="ECO:0000256" key="11">
    <source>
        <dbReference type="ARBA" id="ARBA00023033"/>
    </source>
</evidence>
<evidence type="ECO:0000256" key="1">
    <source>
        <dbReference type="ARBA" id="ARBA00001971"/>
    </source>
</evidence>
<dbReference type="GO" id="GO:0016125">
    <property type="term" value="P:sterol metabolic process"/>
    <property type="evidence" value="ECO:0007669"/>
    <property type="project" value="TreeGrafter"/>
</dbReference>
<comment type="catalytic activity">
    <reaction evidence="15">
        <text>beta-amyrin + 3 reduced [NADPH--hemoprotein reductase] + 3 O2 = oleanolate + 3 oxidized [NADPH--hemoprotein reductase] + 4 H2O + 4 H(+)</text>
        <dbReference type="Rhea" id="RHEA:43068"/>
        <dbReference type="Rhea" id="RHEA-COMP:11964"/>
        <dbReference type="Rhea" id="RHEA-COMP:11965"/>
        <dbReference type="ChEBI" id="CHEBI:10352"/>
        <dbReference type="ChEBI" id="CHEBI:15377"/>
        <dbReference type="ChEBI" id="CHEBI:15378"/>
        <dbReference type="ChEBI" id="CHEBI:15379"/>
        <dbReference type="ChEBI" id="CHEBI:57618"/>
        <dbReference type="ChEBI" id="CHEBI:58210"/>
        <dbReference type="ChEBI" id="CHEBI:82828"/>
        <dbReference type="EC" id="1.14.14.126"/>
    </reaction>
    <physiologicalReaction direction="left-to-right" evidence="15">
        <dbReference type="Rhea" id="RHEA:43069"/>
    </physiologicalReaction>
</comment>
<evidence type="ECO:0000256" key="6">
    <source>
        <dbReference type="ARBA" id="ARBA00022723"/>
    </source>
</evidence>
<keyword evidence="13" id="KW-0325">Glycoprotein</keyword>
<dbReference type="Gene3D" id="1.10.630.10">
    <property type="entry name" value="Cytochrome P450"/>
    <property type="match status" value="1"/>
</dbReference>
<evidence type="ECO:0000313" key="20">
    <source>
        <dbReference type="Proteomes" id="UP001153076"/>
    </source>
</evidence>
<evidence type="ECO:0000256" key="4">
    <source>
        <dbReference type="ARBA" id="ARBA00022617"/>
    </source>
</evidence>
<comment type="caution">
    <text evidence="19">The sequence shown here is derived from an EMBL/GenBank/DDBJ whole genome shotgun (WGS) entry which is preliminary data.</text>
</comment>
<evidence type="ECO:0000256" key="18">
    <source>
        <dbReference type="SAM" id="Phobius"/>
    </source>
</evidence>
<feature type="transmembrane region" description="Helical" evidence="18">
    <location>
        <begin position="6"/>
        <end position="25"/>
    </location>
</feature>
<comment type="cofactor">
    <cofactor evidence="1 16">
        <name>heme</name>
        <dbReference type="ChEBI" id="CHEBI:30413"/>
    </cofactor>
</comment>
<evidence type="ECO:0000256" key="12">
    <source>
        <dbReference type="ARBA" id="ARBA00023136"/>
    </source>
</evidence>
<comment type="similarity">
    <text evidence="3 17">Belongs to the cytochrome P450 family.</text>
</comment>
<dbReference type="InterPro" id="IPR017972">
    <property type="entry name" value="Cyt_P450_CS"/>
</dbReference>
<dbReference type="PANTHER" id="PTHR24286:SF349">
    <property type="entry name" value="CYTOCHROME P450 716A1-RELATED"/>
    <property type="match status" value="1"/>
</dbReference>
<evidence type="ECO:0000256" key="15">
    <source>
        <dbReference type="ARBA" id="ARBA00093231"/>
    </source>
</evidence>
<dbReference type="AlphaFoldDB" id="A0A9Q1GJA5"/>
<dbReference type="PRINTS" id="PR00465">
    <property type="entry name" value="EP450IV"/>
</dbReference>
<evidence type="ECO:0000256" key="10">
    <source>
        <dbReference type="ARBA" id="ARBA00023004"/>
    </source>
</evidence>
<dbReference type="GO" id="GO:0020037">
    <property type="term" value="F:heme binding"/>
    <property type="evidence" value="ECO:0007669"/>
    <property type="project" value="InterPro"/>
</dbReference>
<keyword evidence="4 16" id="KW-0349">Heme</keyword>
<dbReference type="PANTHER" id="PTHR24286">
    <property type="entry name" value="CYTOCHROME P450 26"/>
    <property type="match status" value="1"/>
</dbReference>
<evidence type="ECO:0000256" key="17">
    <source>
        <dbReference type="RuleBase" id="RU000461"/>
    </source>
</evidence>
<evidence type="ECO:0000256" key="5">
    <source>
        <dbReference type="ARBA" id="ARBA00022692"/>
    </source>
</evidence>
<dbReference type="GO" id="GO:0005506">
    <property type="term" value="F:iron ion binding"/>
    <property type="evidence" value="ECO:0007669"/>
    <property type="project" value="InterPro"/>
</dbReference>
<keyword evidence="5 18" id="KW-0812">Transmembrane</keyword>
<keyword evidence="9 17" id="KW-0560">Oxidoreductase</keyword>
<evidence type="ECO:0000256" key="9">
    <source>
        <dbReference type="ARBA" id="ARBA00023002"/>
    </source>
</evidence>
<keyword evidence="8 18" id="KW-1133">Transmembrane helix</keyword>
<organism evidence="19 20">
    <name type="scientific">Carnegiea gigantea</name>
    <dbReference type="NCBI Taxonomy" id="171969"/>
    <lineage>
        <taxon>Eukaryota</taxon>
        <taxon>Viridiplantae</taxon>
        <taxon>Streptophyta</taxon>
        <taxon>Embryophyta</taxon>
        <taxon>Tracheophyta</taxon>
        <taxon>Spermatophyta</taxon>
        <taxon>Magnoliopsida</taxon>
        <taxon>eudicotyledons</taxon>
        <taxon>Gunneridae</taxon>
        <taxon>Pentapetalae</taxon>
        <taxon>Caryophyllales</taxon>
        <taxon>Cactineae</taxon>
        <taxon>Cactaceae</taxon>
        <taxon>Cactoideae</taxon>
        <taxon>Echinocereeae</taxon>
        <taxon>Carnegiea</taxon>
    </lineage>
</organism>
<dbReference type="InterPro" id="IPR002403">
    <property type="entry name" value="Cyt_P450_E_grp-IV"/>
</dbReference>
<proteinExistence type="inferred from homology"/>
<comment type="subcellular location">
    <subcellularLocation>
        <location evidence="2">Membrane</location>
        <topology evidence="2">Single-pass type II membrane protein</topology>
    </subcellularLocation>
</comment>
<dbReference type="EMBL" id="JAKOGI010003651">
    <property type="protein sequence ID" value="KAJ8420249.1"/>
    <property type="molecule type" value="Genomic_DNA"/>
</dbReference>
<name>A0A9Q1GJA5_9CARY</name>
<keyword evidence="7" id="KW-0735">Signal-anchor</keyword>
<dbReference type="Pfam" id="PF00067">
    <property type="entry name" value="p450"/>
    <property type="match status" value="1"/>
</dbReference>
<dbReference type="InterPro" id="IPR001128">
    <property type="entry name" value="Cyt_P450"/>
</dbReference>
<evidence type="ECO:0000313" key="19">
    <source>
        <dbReference type="EMBL" id="KAJ8420249.1"/>
    </source>
</evidence>
<evidence type="ECO:0000256" key="2">
    <source>
        <dbReference type="ARBA" id="ARBA00004606"/>
    </source>
</evidence>
<evidence type="ECO:0000256" key="8">
    <source>
        <dbReference type="ARBA" id="ARBA00022989"/>
    </source>
</evidence>
<dbReference type="GO" id="GO:0102373">
    <property type="term" value="F:beta-amyrin 28-monooxygenase activity"/>
    <property type="evidence" value="ECO:0007669"/>
    <property type="project" value="UniProtKB-EC"/>
</dbReference>
<evidence type="ECO:0000256" key="16">
    <source>
        <dbReference type="PIRSR" id="PIRSR602403-1"/>
    </source>
</evidence>
<dbReference type="OrthoDB" id="1470350at2759"/>
<protein>
    <recommendedName>
        <fullName evidence="14">beta-amyrin 28-monooxygenase</fullName>
        <ecNumber evidence="14">1.14.14.126</ecNumber>
    </recommendedName>
</protein>
<keyword evidence="20" id="KW-1185">Reference proteome</keyword>
<evidence type="ECO:0000256" key="3">
    <source>
        <dbReference type="ARBA" id="ARBA00010617"/>
    </source>
</evidence>
<dbReference type="Proteomes" id="UP001153076">
    <property type="component" value="Unassembled WGS sequence"/>
</dbReference>
<dbReference type="InterPro" id="IPR036396">
    <property type="entry name" value="Cyt_P450_sf"/>
</dbReference>
<gene>
    <name evidence="19" type="ORF">Cgig2_033520</name>
</gene>
<dbReference type="CDD" id="cd11043">
    <property type="entry name" value="CYP90-like"/>
    <property type="match status" value="1"/>
</dbReference>
<dbReference type="EC" id="1.14.14.126" evidence="14"/>
<keyword evidence="11 17" id="KW-0503">Monooxygenase</keyword>